<dbReference type="EMBL" id="JBHMDM010000007">
    <property type="protein sequence ID" value="MFB9378071.1"/>
    <property type="molecule type" value="Genomic_DNA"/>
</dbReference>
<comment type="similarity">
    <text evidence="1">Belongs to the SorC transcriptional regulatory family.</text>
</comment>
<comment type="caution">
    <text evidence="6">The sequence shown here is derived from an EMBL/GenBank/DDBJ whole genome shotgun (WGS) entry which is preliminary data.</text>
</comment>
<dbReference type="Proteomes" id="UP001589748">
    <property type="component" value="Unassembled WGS sequence"/>
</dbReference>
<gene>
    <name evidence="6" type="ORF">ACFFVI_13950</name>
</gene>
<dbReference type="InterPro" id="IPR051054">
    <property type="entry name" value="SorC_transcr_regulators"/>
</dbReference>
<dbReference type="SUPFAM" id="SSF100950">
    <property type="entry name" value="NagB/RpiA/CoA transferase-like"/>
    <property type="match status" value="1"/>
</dbReference>
<keyword evidence="7" id="KW-1185">Reference proteome</keyword>
<evidence type="ECO:0000256" key="4">
    <source>
        <dbReference type="ARBA" id="ARBA00023163"/>
    </source>
</evidence>
<keyword evidence="3" id="KW-0238">DNA-binding</keyword>
<evidence type="ECO:0000256" key="3">
    <source>
        <dbReference type="ARBA" id="ARBA00023125"/>
    </source>
</evidence>
<evidence type="ECO:0000256" key="1">
    <source>
        <dbReference type="ARBA" id="ARBA00010466"/>
    </source>
</evidence>
<feature type="domain" description="Sugar-binding" evidence="5">
    <location>
        <begin position="62"/>
        <end position="309"/>
    </location>
</feature>
<organism evidence="6 7">
    <name type="scientific">Kineococcus gynurae</name>
    <dbReference type="NCBI Taxonomy" id="452979"/>
    <lineage>
        <taxon>Bacteria</taxon>
        <taxon>Bacillati</taxon>
        <taxon>Actinomycetota</taxon>
        <taxon>Actinomycetes</taxon>
        <taxon>Kineosporiales</taxon>
        <taxon>Kineosporiaceae</taxon>
        <taxon>Kineococcus</taxon>
    </lineage>
</organism>
<reference evidence="6 7" key="1">
    <citation type="submission" date="2024-09" db="EMBL/GenBank/DDBJ databases">
        <authorList>
            <person name="Sun Q."/>
            <person name="Mori K."/>
        </authorList>
    </citation>
    <scope>NUCLEOTIDE SEQUENCE [LARGE SCALE GENOMIC DNA]</scope>
    <source>
        <strain evidence="6 7">TISTR 1856</strain>
    </source>
</reference>
<evidence type="ECO:0000313" key="6">
    <source>
        <dbReference type="EMBL" id="MFB9378071.1"/>
    </source>
</evidence>
<sequence>MGPEEVATMVAVARRHYVEGVSRVDLARERGVSRFKISRLLAAAQEAGIVTIRISAPAGIDYELSERLRETYDLRRALVVPTADDVGVAEALGQVAGELLAEIVTADDVLGLDCGRTLLAMTGHLRGIARCEVVQLTGMGGQLGRTSVDIVRTVAEANGGGTTHPVFAPIVVADRRTATALQQHDSIRATLEQYPRVTKAVVAVGAWPVGEGGGLSQIPPLIGPAATEKLAARGVVGETCALLYDARGRRVTGLDERRIGITEAQLRAVPDVIAVAGGAGKTEAVRALLRAGLLGSLVTDAYLARRILED</sequence>
<evidence type="ECO:0000313" key="7">
    <source>
        <dbReference type="Proteomes" id="UP001589748"/>
    </source>
</evidence>
<keyword evidence="4" id="KW-0804">Transcription</keyword>
<dbReference type="RefSeq" id="WP_380137461.1">
    <property type="nucleotide sequence ID" value="NZ_JBHLUI010000008.1"/>
</dbReference>
<dbReference type="InterPro" id="IPR037171">
    <property type="entry name" value="NagB/RpiA_transferase-like"/>
</dbReference>
<proteinExistence type="inferred from homology"/>
<dbReference type="Gene3D" id="1.10.10.10">
    <property type="entry name" value="Winged helix-like DNA-binding domain superfamily/Winged helix DNA-binding domain"/>
    <property type="match status" value="1"/>
</dbReference>
<evidence type="ECO:0000256" key="2">
    <source>
        <dbReference type="ARBA" id="ARBA00023015"/>
    </source>
</evidence>
<dbReference type="InterPro" id="IPR036388">
    <property type="entry name" value="WH-like_DNA-bd_sf"/>
</dbReference>
<keyword evidence="2" id="KW-0805">Transcription regulation</keyword>
<accession>A0ABV5LVN4</accession>
<protein>
    <submittedName>
        <fullName evidence="6">Sugar-binding transcriptional regulator</fullName>
    </submittedName>
</protein>
<dbReference type="PANTHER" id="PTHR34294:SF1">
    <property type="entry name" value="TRANSCRIPTIONAL REGULATOR LSRR"/>
    <property type="match status" value="1"/>
</dbReference>
<dbReference type="PANTHER" id="PTHR34294">
    <property type="entry name" value="TRANSCRIPTIONAL REGULATOR-RELATED"/>
    <property type="match status" value="1"/>
</dbReference>
<dbReference type="InterPro" id="IPR007324">
    <property type="entry name" value="Sugar-bd_dom_put"/>
</dbReference>
<evidence type="ECO:0000259" key="5">
    <source>
        <dbReference type="Pfam" id="PF04198"/>
    </source>
</evidence>
<dbReference type="Pfam" id="PF04198">
    <property type="entry name" value="Sugar-bind"/>
    <property type="match status" value="1"/>
</dbReference>
<dbReference type="Gene3D" id="3.40.50.1360">
    <property type="match status" value="1"/>
</dbReference>
<name>A0ABV5LVN4_9ACTN</name>